<organism evidence="9 10">
    <name type="scientific">Jiangella alkaliphila</name>
    <dbReference type="NCBI Taxonomy" id="419479"/>
    <lineage>
        <taxon>Bacteria</taxon>
        <taxon>Bacillati</taxon>
        <taxon>Actinomycetota</taxon>
        <taxon>Actinomycetes</taxon>
        <taxon>Jiangellales</taxon>
        <taxon>Jiangellaceae</taxon>
        <taxon>Jiangella</taxon>
    </lineage>
</organism>
<feature type="transmembrane region" description="Helical" evidence="7">
    <location>
        <begin position="6"/>
        <end position="25"/>
    </location>
</feature>
<dbReference type="GO" id="GO:0046872">
    <property type="term" value="F:metal ion binding"/>
    <property type="evidence" value="ECO:0007669"/>
    <property type="project" value="UniProtKB-KW"/>
</dbReference>
<comment type="cofactor">
    <cofactor evidence="6">
        <name>Zn(2+)</name>
        <dbReference type="ChEBI" id="CHEBI:29105"/>
    </cofactor>
    <text evidence="6">Binds 1 zinc ion per subunit.</text>
</comment>
<evidence type="ECO:0000256" key="7">
    <source>
        <dbReference type="SAM" id="Phobius"/>
    </source>
</evidence>
<dbReference type="Gene3D" id="3.30.2010.10">
    <property type="entry name" value="Metalloproteases ('zincins'), catalytic domain"/>
    <property type="match status" value="1"/>
</dbReference>
<protein>
    <submittedName>
        <fullName evidence="9">Peptidase family M48</fullName>
    </submittedName>
</protein>
<evidence type="ECO:0000313" key="9">
    <source>
        <dbReference type="EMBL" id="SDU48841.1"/>
    </source>
</evidence>
<reference evidence="10" key="1">
    <citation type="submission" date="2016-10" db="EMBL/GenBank/DDBJ databases">
        <authorList>
            <person name="Varghese N."/>
            <person name="Submissions S."/>
        </authorList>
    </citation>
    <scope>NUCLEOTIDE SEQUENCE [LARGE SCALE GENOMIC DNA]</scope>
    <source>
        <strain evidence="10">DSM 45079</strain>
    </source>
</reference>
<keyword evidence="1 6" id="KW-0645">Protease</keyword>
<name>A0A1H2IXW4_9ACTN</name>
<evidence type="ECO:0000256" key="2">
    <source>
        <dbReference type="ARBA" id="ARBA00022723"/>
    </source>
</evidence>
<dbReference type="InterPro" id="IPR001915">
    <property type="entry name" value="Peptidase_M48"/>
</dbReference>
<accession>A0A1H2IXW4</accession>
<dbReference type="Pfam" id="PF01435">
    <property type="entry name" value="Peptidase_M48"/>
    <property type="match status" value="1"/>
</dbReference>
<keyword evidence="3 6" id="KW-0378">Hydrolase</keyword>
<dbReference type="CDD" id="cd07326">
    <property type="entry name" value="M56_BlaR1_MecR1_like"/>
    <property type="match status" value="1"/>
</dbReference>
<feature type="domain" description="Peptidase M48" evidence="8">
    <location>
        <begin position="106"/>
        <end position="180"/>
    </location>
</feature>
<dbReference type="RefSeq" id="WP_046771620.1">
    <property type="nucleotide sequence ID" value="NZ_LBMC01000045.1"/>
</dbReference>
<keyword evidence="5 6" id="KW-0482">Metalloprotease</keyword>
<dbReference type="AlphaFoldDB" id="A0A1H2IXW4"/>
<evidence type="ECO:0000256" key="4">
    <source>
        <dbReference type="ARBA" id="ARBA00022833"/>
    </source>
</evidence>
<dbReference type="EMBL" id="LT629791">
    <property type="protein sequence ID" value="SDU48841.1"/>
    <property type="molecule type" value="Genomic_DNA"/>
</dbReference>
<keyword evidence="7" id="KW-0472">Membrane</keyword>
<comment type="similarity">
    <text evidence="6">Belongs to the peptidase M48 family.</text>
</comment>
<evidence type="ECO:0000256" key="3">
    <source>
        <dbReference type="ARBA" id="ARBA00022801"/>
    </source>
</evidence>
<dbReference type="Proteomes" id="UP000182977">
    <property type="component" value="Chromosome I"/>
</dbReference>
<proteinExistence type="inferred from homology"/>
<feature type="transmembrane region" description="Helical" evidence="7">
    <location>
        <begin position="255"/>
        <end position="272"/>
    </location>
</feature>
<feature type="transmembrane region" description="Helical" evidence="7">
    <location>
        <begin position="71"/>
        <end position="93"/>
    </location>
</feature>
<feature type="transmembrane region" description="Helical" evidence="7">
    <location>
        <begin position="37"/>
        <end position="59"/>
    </location>
</feature>
<evidence type="ECO:0000256" key="5">
    <source>
        <dbReference type="ARBA" id="ARBA00023049"/>
    </source>
</evidence>
<keyword evidence="2" id="KW-0479">Metal-binding</keyword>
<evidence type="ECO:0000256" key="6">
    <source>
        <dbReference type="RuleBase" id="RU003983"/>
    </source>
</evidence>
<keyword evidence="7" id="KW-1133">Transmembrane helix</keyword>
<evidence type="ECO:0000259" key="8">
    <source>
        <dbReference type="Pfam" id="PF01435"/>
    </source>
</evidence>
<sequence>MTETTPVVLLVLALLLTGPVPALLARASWPARVPRAALVLWQAVALAAVLSALGAGASAGTLVMTHPSPSGWLVVLHAVSLVLTLVVTARLLWSAHTLGMALRARRRRHRHVVDLVGRSDRRAPGALVVDVERPVAYCIPGVRSRVVVSAPALDALGSDETAAVLAHERAHARARHDLVLEGFGVLHDAFPRLARSSVALESAAGLVEMLADDAARRHSGAVPLARALARMADAPVPAGALGSGSVTPAVRIRRLAAAPGAAAGGVPAWLIAGLAYTLAAALVAVPTIAVAVPWLTALSHALLP</sequence>
<dbReference type="GO" id="GO:0004222">
    <property type="term" value="F:metalloendopeptidase activity"/>
    <property type="evidence" value="ECO:0007669"/>
    <property type="project" value="InterPro"/>
</dbReference>
<evidence type="ECO:0000313" key="10">
    <source>
        <dbReference type="Proteomes" id="UP000182977"/>
    </source>
</evidence>
<dbReference type="PANTHER" id="PTHR34978:SF3">
    <property type="entry name" value="SLR0241 PROTEIN"/>
    <property type="match status" value="1"/>
</dbReference>
<keyword evidence="7" id="KW-0812">Transmembrane</keyword>
<dbReference type="PANTHER" id="PTHR34978">
    <property type="entry name" value="POSSIBLE SENSOR-TRANSDUCER PROTEIN BLAR"/>
    <property type="match status" value="1"/>
</dbReference>
<evidence type="ECO:0000256" key="1">
    <source>
        <dbReference type="ARBA" id="ARBA00022670"/>
    </source>
</evidence>
<dbReference type="STRING" id="419479.SAMN04488563_2106"/>
<feature type="transmembrane region" description="Helical" evidence="7">
    <location>
        <begin position="278"/>
        <end position="303"/>
    </location>
</feature>
<keyword evidence="4 6" id="KW-0862">Zinc</keyword>
<gene>
    <name evidence="9" type="ORF">SAMN04488563_2106</name>
</gene>
<keyword evidence="10" id="KW-1185">Reference proteome</keyword>
<dbReference type="GO" id="GO:0006508">
    <property type="term" value="P:proteolysis"/>
    <property type="evidence" value="ECO:0007669"/>
    <property type="project" value="UniProtKB-KW"/>
</dbReference>
<dbReference type="InterPro" id="IPR052173">
    <property type="entry name" value="Beta-lactam_resp_regulator"/>
</dbReference>